<dbReference type="GO" id="GO:0003676">
    <property type="term" value="F:nucleic acid binding"/>
    <property type="evidence" value="ECO:0007669"/>
    <property type="project" value="InterPro"/>
</dbReference>
<name>A0A0W0ZWX6_9GAMM</name>
<dbReference type="PATRIC" id="fig|40335.7.peg.1342"/>
<keyword evidence="3" id="KW-1185">Reference proteome</keyword>
<dbReference type="InterPro" id="IPR002059">
    <property type="entry name" value="CSP_DNA-bd"/>
</dbReference>
<comment type="caution">
    <text evidence="2">The sequence shown here is derived from an EMBL/GenBank/DDBJ whole genome shotgun (WGS) entry which is preliminary data.</text>
</comment>
<evidence type="ECO:0000313" key="2">
    <source>
        <dbReference type="EMBL" id="KTD73417.1"/>
    </source>
</evidence>
<dbReference type="AlphaFoldDB" id="A0A0W0ZWX6"/>
<proteinExistence type="predicted"/>
<protein>
    <submittedName>
        <fullName evidence="2">Stress protein, member of the CspA-family</fullName>
    </submittedName>
</protein>
<dbReference type="Pfam" id="PF00313">
    <property type="entry name" value="CSD"/>
    <property type="match status" value="1"/>
</dbReference>
<dbReference type="STRING" id="40335.Ltuc_1264"/>
<gene>
    <name evidence="2" type="primary">cspC_2</name>
    <name evidence="2" type="ORF">Ltuc_1264</name>
</gene>
<feature type="domain" description="CSD" evidence="1">
    <location>
        <begin position="38"/>
        <end position="98"/>
    </location>
</feature>
<dbReference type="CDD" id="cd04458">
    <property type="entry name" value="CSP_CDS"/>
    <property type="match status" value="1"/>
</dbReference>
<dbReference type="InterPro" id="IPR012340">
    <property type="entry name" value="NA-bd_OB-fold"/>
</dbReference>
<dbReference type="Gene3D" id="2.40.50.140">
    <property type="entry name" value="Nucleic acid-binding proteins"/>
    <property type="match status" value="1"/>
</dbReference>
<dbReference type="EMBL" id="LNZA01000001">
    <property type="protein sequence ID" value="KTD73417.1"/>
    <property type="molecule type" value="Genomic_DNA"/>
</dbReference>
<dbReference type="SUPFAM" id="SSF50249">
    <property type="entry name" value="Nucleic acid-binding proteins"/>
    <property type="match status" value="1"/>
</dbReference>
<reference evidence="2 3" key="1">
    <citation type="submission" date="2015-11" db="EMBL/GenBank/DDBJ databases">
        <title>Genomic analysis of 38 Legionella species identifies large and diverse effector repertoires.</title>
        <authorList>
            <person name="Burstein D."/>
            <person name="Amaro F."/>
            <person name="Zusman T."/>
            <person name="Lifshitz Z."/>
            <person name="Cohen O."/>
            <person name="Gilbert J.A."/>
            <person name="Pupko T."/>
            <person name="Shuman H.A."/>
            <person name="Segal G."/>
        </authorList>
    </citation>
    <scope>NUCLEOTIDE SEQUENCE [LARGE SCALE GENOMIC DNA]</scope>
    <source>
        <strain evidence="2 3">ATCC 49180</strain>
    </source>
</reference>
<dbReference type="PANTHER" id="PTHR46565:SF20">
    <property type="entry name" value="COLD SHOCK DOMAIN-CONTAINING PROTEIN 4"/>
    <property type="match status" value="1"/>
</dbReference>
<sequence>MDSFSQKYSKKRIIPLHSLGDILYTKWLHKKEEDMSDELRGTVKWFNKDKGFGFILSEGTACFVHFSSIRCSCFKNFHEGEIVPIKAKNELGSKSMNY</sequence>
<evidence type="ECO:0000259" key="1">
    <source>
        <dbReference type="PROSITE" id="PS51857"/>
    </source>
</evidence>
<dbReference type="PANTHER" id="PTHR46565">
    <property type="entry name" value="COLD SHOCK DOMAIN PROTEIN 2"/>
    <property type="match status" value="1"/>
</dbReference>
<dbReference type="Proteomes" id="UP000054693">
    <property type="component" value="Unassembled WGS sequence"/>
</dbReference>
<dbReference type="PROSITE" id="PS51857">
    <property type="entry name" value="CSD_2"/>
    <property type="match status" value="1"/>
</dbReference>
<organism evidence="2 3">
    <name type="scientific">Legionella tucsonensis</name>
    <dbReference type="NCBI Taxonomy" id="40335"/>
    <lineage>
        <taxon>Bacteria</taxon>
        <taxon>Pseudomonadati</taxon>
        <taxon>Pseudomonadota</taxon>
        <taxon>Gammaproteobacteria</taxon>
        <taxon>Legionellales</taxon>
        <taxon>Legionellaceae</taxon>
        <taxon>Legionella</taxon>
    </lineage>
</organism>
<evidence type="ECO:0000313" key="3">
    <source>
        <dbReference type="Proteomes" id="UP000054693"/>
    </source>
</evidence>
<accession>A0A0W0ZWX6</accession>